<proteinExistence type="predicted"/>
<evidence type="ECO:0000313" key="3">
    <source>
        <dbReference type="Proteomes" id="UP000254101"/>
    </source>
</evidence>
<feature type="chain" id="PRO_5017430635" description="Lipoprotein" evidence="1">
    <location>
        <begin position="22"/>
        <end position="145"/>
    </location>
</feature>
<accession>A0A395LRX8</accession>
<organism evidence="2 3">
    <name type="scientific">Alteriqipengyuania lutimaris</name>
    <dbReference type="NCBI Taxonomy" id="1538146"/>
    <lineage>
        <taxon>Bacteria</taxon>
        <taxon>Pseudomonadati</taxon>
        <taxon>Pseudomonadota</taxon>
        <taxon>Alphaproteobacteria</taxon>
        <taxon>Sphingomonadales</taxon>
        <taxon>Erythrobacteraceae</taxon>
        <taxon>Alteriqipengyuania</taxon>
    </lineage>
</organism>
<keyword evidence="1" id="KW-0732">Signal</keyword>
<dbReference type="AlphaFoldDB" id="A0A395LRX8"/>
<evidence type="ECO:0000313" key="2">
    <source>
        <dbReference type="EMBL" id="RDS78234.1"/>
    </source>
</evidence>
<comment type="caution">
    <text evidence="2">The sequence shown here is derived from an EMBL/GenBank/DDBJ whole genome shotgun (WGS) entry which is preliminary data.</text>
</comment>
<dbReference type="PROSITE" id="PS51257">
    <property type="entry name" value="PROKAR_LIPOPROTEIN"/>
    <property type="match status" value="1"/>
</dbReference>
<evidence type="ECO:0000256" key="1">
    <source>
        <dbReference type="SAM" id="SignalP"/>
    </source>
</evidence>
<reference evidence="2 3" key="1">
    <citation type="submission" date="2018-07" db="EMBL/GenBank/DDBJ databases">
        <title>Erythrobacter nanhaiensis sp. nov., a novel member of the genus Erythrobacter isolated from the South China Sea.</title>
        <authorList>
            <person name="Chen X."/>
            <person name="Liu J."/>
        </authorList>
    </citation>
    <scope>NUCLEOTIDE SEQUENCE [LARGE SCALE GENOMIC DNA]</scope>
    <source>
        <strain evidence="2 3">S-5</strain>
    </source>
</reference>
<dbReference type="OrthoDB" id="7620622at2"/>
<gene>
    <name evidence="2" type="ORF">DL238_11875</name>
</gene>
<dbReference type="EMBL" id="QRBB01000001">
    <property type="protein sequence ID" value="RDS78234.1"/>
    <property type="molecule type" value="Genomic_DNA"/>
</dbReference>
<evidence type="ECO:0008006" key="4">
    <source>
        <dbReference type="Google" id="ProtNLM"/>
    </source>
</evidence>
<name>A0A395LRX8_9SPHN</name>
<feature type="signal peptide" evidence="1">
    <location>
        <begin position="1"/>
        <end position="21"/>
    </location>
</feature>
<dbReference type="RefSeq" id="WP_115492457.1">
    <property type="nucleotide sequence ID" value="NZ_JACHWW010000001.1"/>
</dbReference>
<keyword evidence="3" id="KW-1185">Reference proteome</keyword>
<sequence length="145" mass="15548">MRTLPHLTALAAGTLSLSACAAYDAPPTSTPPADECPVYESRDWQAWIDTMPGPGAKPTLHITGEVDMPTPGWSVELIGGPADRMNPPGLRFRLEAEKPDGMTMQVITPTEVRYAETTPYSAIRQIVITCGDEALATITDVPVVQ</sequence>
<protein>
    <recommendedName>
        <fullName evidence="4">Lipoprotein</fullName>
    </recommendedName>
</protein>
<dbReference type="Proteomes" id="UP000254101">
    <property type="component" value="Unassembled WGS sequence"/>
</dbReference>